<keyword evidence="1" id="KW-1003">Cell membrane</keyword>
<dbReference type="GO" id="GO:0005977">
    <property type="term" value="P:glycogen metabolic process"/>
    <property type="evidence" value="ECO:0007669"/>
    <property type="project" value="UniProtKB-UniPathway"/>
</dbReference>
<dbReference type="UniPathway" id="UPA00163"/>
<dbReference type="GO" id="GO:0005886">
    <property type="term" value="C:plasma membrane"/>
    <property type="evidence" value="ECO:0007669"/>
    <property type="project" value="UniProtKB-SubCell"/>
</dbReference>
<comment type="subcellular location">
    <subcellularLocation>
        <location evidence="1">Cell membrane</location>
        <topology evidence="1">Lipid-anchor</topology>
        <orientation evidence="1">Cytoplasmic side</orientation>
    </subcellularLocation>
</comment>
<keyword evidence="1" id="KW-0472">Membrane</keyword>
<protein>
    <recommendedName>
        <fullName evidence="1">Phosphorylase b kinase regulatory subunit</fullName>
    </recommendedName>
</protein>
<feature type="non-terminal residue" evidence="2">
    <location>
        <position position="1"/>
    </location>
</feature>
<evidence type="ECO:0000313" key="2">
    <source>
        <dbReference type="EMBL" id="CAF4330034.1"/>
    </source>
</evidence>
<name>A0A820JQI5_9BILA</name>
<comment type="function">
    <text evidence="1">Phosphorylase b kinase catalyzes the phosphorylation of serine in certain substrates, including troponin I.</text>
</comment>
<dbReference type="GO" id="GO:0005516">
    <property type="term" value="F:calmodulin binding"/>
    <property type="evidence" value="ECO:0007669"/>
    <property type="project" value="UniProtKB-KW"/>
</dbReference>
<dbReference type="GO" id="GO:0005964">
    <property type="term" value="C:phosphorylase kinase complex"/>
    <property type="evidence" value="ECO:0007669"/>
    <property type="project" value="TreeGrafter"/>
</dbReference>
<dbReference type="InterPro" id="IPR008734">
    <property type="entry name" value="PHK_A/B_su"/>
</dbReference>
<dbReference type="Proteomes" id="UP000663844">
    <property type="component" value="Unassembled WGS sequence"/>
</dbReference>
<dbReference type="PANTHER" id="PTHR10749:SF8">
    <property type="entry name" value="PHOSPHORYLASE B KINASE REGULATORY SUBUNIT BETA"/>
    <property type="match status" value="1"/>
</dbReference>
<keyword evidence="1" id="KW-0636">Prenylation</keyword>
<dbReference type="AlphaFoldDB" id="A0A820JQI5"/>
<reference evidence="2" key="1">
    <citation type="submission" date="2021-02" db="EMBL/GenBank/DDBJ databases">
        <authorList>
            <person name="Nowell W R."/>
        </authorList>
    </citation>
    <scope>NUCLEOTIDE SEQUENCE</scope>
</reference>
<organism evidence="2 3">
    <name type="scientific">Adineta steineri</name>
    <dbReference type="NCBI Taxonomy" id="433720"/>
    <lineage>
        <taxon>Eukaryota</taxon>
        <taxon>Metazoa</taxon>
        <taxon>Spiralia</taxon>
        <taxon>Gnathifera</taxon>
        <taxon>Rotifera</taxon>
        <taxon>Eurotatoria</taxon>
        <taxon>Bdelloidea</taxon>
        <taxon>Adinetida</taxon>
        <taxon>Adinetidae</taxon>
        <taxon>Adineta</taxon>
    </lineage>
</organism>
<gene>
    <name evidence="2" type="ORF">OXD698_LOCUS47642</name>
</gene>
<evidence type="ECO:0000256" key="1">
    <source>
        <dbReference type="RuleBase" id="RU364123"/>
    </source>
</evidence>
<keyword evidence="1" id="KW-0119">Carbohydrate metabolism</keyword>
<keyword evidence="1" id="KW-0321">Glycogen metabolism</keyword>
<proteinExistence type="inferred from homology"/>
<comment type="similarity">
    <text evidence="1">Belongs to the phosphorylase b kinase regulatory chain family.</text>
</comment>
<accession>A0A820JQI5</accession>
<comment type="pathway">
    <text evidence="1">Glycan biosynthesis; glycogen metabolism.</text>
</comment>
<keyword evidence="1" id="KW-0449">Lipoprotein</keyword>
<dbReference type="PANTHER" id="PTHR10749">
    <property type="entry name" value="PHOSPHORYLASE B KINASE REGULATORY SUBUNIT"/>
    <property type="match status" value="1"/>
</dbReference>
<dbReference type="EMBL" id="CAJOAZ010018806">
    <property type="protein sequence ID" value="CAF4330034.1"/>
    <property type="molecule type" value="Genomic_DNA"/>
</dbReference>
<evidence type="ECO:0000313" key="3">
    <source>
        <dbReference type="Proteomes" id="UP000663844"/>
    </source>
</evidence>
<comment type="caution">
    <text evidence="2">The sequence shown here is derived from an EMBL/GenBank/DDBJ whole genome shotgun (WGS) entry which is preliminary data.</text>
</comment>
<keyword evidence="1" id="KW-0112">Calmodulin-binding</keyword>
<sequence>DSLRYQYTPNIPKLITSSAYDPVYPKQQTTGVVPANAYTNLGINKKFGFSGRPDRPVGVLGTCKTYRICSKTVLCYPLTFETNDFYMSSDMTLLLDNIRSDFEFLT</sequence>